<dbReference type="PROSITE" id="PS51502">
    <property type="entry name" value="S_R_A_B_BARREL"/>
    <property type="match status" value="1"/>
</dbReference>
<proteinExistence type="predicted"/>
<gene>
    <name evidence="2" type="ORF">C4K68_19955</name>
</gene>
<comment type="caution">
    <text evidence="2">The sequence shown here is derived from an EMBL/GenBank/DDBJ whole genome shotgun (WGS) entry which is preliminary data.</text>
</comment>
<accession>A0A2S5KL59</accession>
<dbReference type="EMBL" id="PRLP01000084">
    <property type="protein sequence ID" value="PPC75574.1"/>
    <property type="molecule type" value="Genomic_DNA"/>
</dbReference>
<dbReference type="OrthoDB" id="9808130at2"/>
<feature type="domain" description="Stress-response A/B barrel" evidence="1">
    <location>
        <begin position="1"/>
        <end position="45"/>
    </location>
</feature>
<dbReference type="AlphaFoldDB" id="A0A2S5KL59"/>
<dbReference type="InterPro" id="IPR013097">
    <property type="entry name" value="Dabb"/>
</dbReference>
<sequence length="47" mass="5477">MRCDVVLYSEFESVESLRNYAVHPAHTQARTELGNIRIARHEVDYLS</sequence>
<protein>
    <recommendedName>
        <fullName evidence="1">Stress-response A/B barrel domain-containing protein</fullName>
    </recommendedName>
</protein>
<dbReference type="Pfam" id="PF07876">
    <property type="entry name" value="Dabb"/>
    <property type="match status" value="1"/>
</dbReference>
<evidence type="ECO:0000313" key="2">
    <source>
        <dbReference type="EMBL" id="PPC75574.1"/>
    </source>
</evidence>
<dbReference type="InterPro" id="IPR011008">
    <property type="entry name" value="Dimeric_a/b-barrel"/>
</dbReference>
<dbReference type="Proteomes" id="UP000238196">
    <property type="component" value="Unassembled WGS sequence"/>
</dbReference>
<reference evidence="2 3" key="1">
    <citation type="submission" date="2018-02" db="EMBL/GenBank/DDBJ databases">
        <title>novel marine gammaproteobacteria from coastal saline agro ecosystem.</title>
        <authorList>
            <person name="Krishnan R."/>
            <person name="Ramesh Kumar N."/>
        </authorList>
    </citation>
    <scope>NUCLEOTIDE SEQUENCE [LARGE SCALE GENOMIC DNA]</scope>
    <source>
        <strain evidence="2 3">228</strain>
    </source>
</reference>
<evidence type="ECO:0000313" key="3">
    <source>
        <dbReference type="Proteomes" id="UP000238196"/>
    </source>
</evidence>
<dbReference type="Gene3D" id="3.30.70.100">
    <property type="match status" value="1"/>
</dbReference>
<dbReference type="SUPFAM" id="SSF54909">
    <property type="entry name" value="Dimeric alpha+beta barrel"/>
    <property type="match status" value="1"/>
</dbReference>
<name>A0A2S5KL59_9PROT</name>
<evidence type="ECO:0000259" key="1">
    <source>
        <dbReference type="PROSITE" id="PS51502"/>
    </source>
</evidence>
<organism evidence="2 3">
    <name type="scientific">Proteobacteria bacterium 228</name>
    <dbReference type="NCBI Taxonomy" id="2083153"/>
    <lineage>
        <taxon>Bacteria</taxon>
        <taxon>Pseudomonadati</taxon>
        <taxon>Pseudomonadota</taxon>
    </lineage>
</organism>